<dbReference type="InterPro" id="IPR015330">
    <property type="entry name" value="DNA_primase/pol_bifunc_N"/>
</dbReference>
<dbReference type="EMBL" id="BOPO01000151">
    <property type="protein sequence ID" value="GIL32031.1"/>
    <property type="molecule type" value="Genomic_DNA"/>
</dbReference>
<proteinExistence type="predicted"/>
<dbReference type="Pfam" id="PF09250">
    <property type="entry name" value="Prim-Pol"/>
    <property type="match status" value="1"/>
</dbReference>
<keyword evidence="3" id="KW-1185">Reference proteome</keyword>
<evidence type="ECO:0000313" key="3">
    <source>
        <dbReference type="Proteomes" id="UP000614996"/>
    </source>
</evidence>
<accession>A0A8J4EPT9</accession>
<gene>
    <name evidence="2" type="ORF">NUM_72850</name>
</gene>
<reference evidence="3" key="1">
    <citation type="journal article" date="2021" name="Int. J. Syst. Evol. Microbiol.">
        <title>Actinocatenispora comari sp. nov., an endophytic actinomycete isolated from aerial parts of Comarum salesowianum.</title>
        <authorList>
            <person name="Oyunbileg N."/>
            <person name="Iizaka Y."/>
            <person name="Hamada M."/>
            <person name="Davaapurev B.O."/>
            <person name="Fukumoto A."/>
            <person name="Tsetseg B."/>
            <person name="Kato F."/>
            <person name="Tamura T."/>
            <person name="Batkhuu J."/>
            <person name="Anzai Y."/>
        </authorList>
    </citation>
    <scope>NUCLEOTIDE SEQUENCE [LARGE SCALE GENOMIC DNA]</scope>
    <source>
        <strain evidence="3">NUM-2625</strain>
    </source>
</reference>
<protein>
    <submittedName>
        <fullName evidence="2">DNA primase</fullName>
    </submittedName>
</protein>
<feature type="domain" description="DNA primase/polymerase bifunctional N-terminal" evidence="1">
    <location>
        <begin position="11"/>
        <end position="194"/>
    </location>
</feature>
<evidence type="ECO:0000313" key="2">
    <source>
        <dbReference type="EMBL" id="GIL32031.1"/>
    </source>
</evidence>
<organism evidence="2 3">
    <name type="scientific">Actinocatenispora comari</name>
    <dbReference type="NCBI Taxonomy" id="2807577"/>
    <lineage>
        <taxon>Bacteria</taxon>
        <taxon>Bacillati</taxon>
        <taxon>Actinomycetota</taxon>
        <taxon>Actinomycetes</taxon>
        <taxon>Micromonosporales</taxon>
        <taxon>Micromonosporaceae</taxon>
        <taxon>Actinocatenispora</taxon>
    </lineage>
</organism>
<comment type="caution">
    <text evidence="2">The sequence shown here is derived from an EMBL/GenBank/DDBJ whole genome shotgun (WGS) entry which is preliminary data.</text>
</comment>
<dbReference type="SMART" id="SM00943">
    <property type="entry name" value="Prim-Pol"/>
    <property type="match status" value="1"/>
</dbReference>
<name>A0A8J4EPT9_9ACTN</name>
<evidence type="ECO:0000259" key="1">
    <source>
        <dbReference type="SMART" id="SM00943"/>
    </source>
</evidence>
<dbReference type="RefSeq" id="WP_207129563.1">
    <property type="nucleotide sequence ID" value="NZ_BOPO01000151.1"/>
</dbReference>
<dbReference type="Proteomes" id="UP000614996">
    <property type="component" value="Unassembled WGS sequence"/>
</dbReference>
<dbReference type="AlphaFoldDB" id="A0A8J4EPT9"/>
<sequence length="211" mass="22640">MSWSARICREAVGYARIGWPVAPGACAIGRPRRWQWLINPDARTPTPACSCGDRDCPAPAAHPIDQNPQPLTDPDAVRAVWAAPDPPNIMLSCGTGFNVIEVGGQVAAETEKILAAWRLNPAIALTATPVVQRLLFVAPGPPVPLPAAARYLGAGNWVPAPPSSRGPAGEDRWFWPYDTRWRQLPPAGEVAEAVTLADQQVRRVHDGAISI</sequence>